<sequence length="744" mass="83124">MAATTVTSAIPNPPVLNQYNYEDWSFRIKLYLLAEDLWDVVEATTEPPKPEDGEAEFKAWRKKDAKALILIQNYCGSANYSLIWGTETAKAAWNTLAEMLNPAQEELFPLVPREDLNINPTSNDGNESILVHIDEFGLHQPFIVNVIMGDWDLVREYLSRNPEAIRERGSISGATALHLAVSYENVNMAKALVELMTEEDLEIQDANGATAMVYASNKGITELAKCMIEKNKKLISLPCPPDNIIPLVRAYSIGHWELARYLYSVTPLEALLQDDGCGGAEIVSESFRAKKLDIALDLIRRCPNLAVAKNYSGLTPLQLCVTMRSGFLNGMHLKFWQQWIYDCIHVRPDSAVYDIRINVEKGEDDPINKRDLIVRSGMGILRGLVPNPRELFGINHIYKMKWTHERTSEILHSMCEVIKDKSSKQLQGSVVEAAFFEAIKQGHVEFIREIFRANPPAFGLTGENGKSMLQFAIECRQEKVYFFLYKFTGIAPHLLTRTDQFSNTLLHAAASLSPIAQLNQIQGAALQMQRELQWFKEIENIVPPKILEVVNITDGMTARDLFTKNHKELAKEGERSMKEIATSCTVVGALIITIMFTAAFTVPGGNNGNTGMPLFLNEKLFKVFIVSDALSLFSSTTSVMTFLGVLTSRYAEADFLKSLPTKMIIGLFTLFFSIATMMVAFVSTLFIMLGENSWIVIPVILLASAPVVSFAWMQFPLLVEIFISTYGAGIFAKKGKPLAATDVL</sequence>
<feature type="transmembrane region" description="Helical" evidence="2">
    <location>
        <begin position="664"/>
        <end position="688"/>
    </location>
</feature>
<protein>
    <recommendedName>
        <fullName evidence="3">PGG domain-containing protein</fullName>
    </recommendedName>
</protein>
<dbReference type="Proteomes" id="UP000006882">
    <property type="component" value="Chromosome G3"/>
</dbReference>
<feature type="domain" description="PGG" evidence="3">
    <location>
        <begin position="576"/>
        <end position="687"/>
    </location>
</feature>
<dbReference type="SMART" id="SM00248">
    <property type="entry name" value="ANK"/>
    <property type="match status" value="2"/>
</dbReference>
<reference evidence="4 5" key="1">
    <citation type="journal article" date="2013" name="Nat. Genet.">
        <title>The high-quality draft genome of peach (Prunus persica) identifies unique patterns of genetic diversity, domestication and genome evolution.</title>
        <authorList>
            <consortium name="International Peach Genome Initiative"/>
            <person name="Verde I."/>
            <person name="Abbott A.G."/>
            <person name="Scalabrin S."/>
            <person name="Jung S."/>
            <person name="Shu S."/>
            <person name="Marroni F."/>
            <person name="Zhebentyayeva T."/>
            <person name="Dettori M.T."/>
            <person name="Grimwood J."/>
            <person name="Cattonaro F."/>
            <person name="Zuccolo A."/>
            <person name="Rossini L."/>
            <person name="Jenkins J."/>
            <person name="Vendramin E."/>
            <person name="Meisel L.A."/>
            <person name="Decroocq V."/>
            <person name="Sosinski B."/>
            <person name="Prochnik S."/>
            <person name="Mitros T."/>
            <person name="Policriti A."/>
            <person name="Cipriani G."/>
            <person name="Dondini L."/>
            <person name="Ficklin S."/>
            <person name="Goodstein D.M."/>
            <person name="Xuan P."/>
            <person name="Del Fabbro C."/>
            <person name="Aramini V."/>
            <person name="Copetti D."/>
            <person name="Gonzalez S."/>
            <person name="Horner D.S."/>
            <person name="Falchi R."/>
            <person name="Lucas S."/>
            <person name="Mica E."/>
            <person name="Maldonado J."/>
            <person name="Lazzari B."/>
            <person name="Bielenberg D."/>
            <person name="Pirona R."/>
            <person name="Miculan M."/>
            <person name="Barakat A."/>
            <person name="Testolin R."/>
            <person name="Stella A."/>
            <person name="Tartarini S."/>
            <person name="Tonutti P."/>
            <person name="Arus P."/>
            <person name="Orellana A."/>
            <person name="Wells C."/>
            <person name="Main D."/>
            <person name="Vizzotto G."/>
            <person name="Silva H."/>
            <person name="Salamini F."/>
            <person name="Schmutz J."/>
            <person name="Morgante M."/>
            <person name="Rokhsar D.S."/>
        </authorList>
    </citation>
    <scope>NUCLEOTIDE SEQUENCE [LARGE SCALE GENOMIC DNA]</scope>
    <source>
        <strain evidence="5">cv. Nemared</strain>
    </source>
</reference>
<dbReference type="STRING" id="3760.A0A251Q4T0"/>
<feature type="repeat" description="ANK" evidence="1">
    <location>
        <begin position="172"/>
        <end position="194"/>
    </location>
</feature>
<dbReference type="PANTHER" id="PTHR24177">
    <property type="entry name" value="CASKIN"/>
    <property type="match status" value="1"/>
</dbReference>
<evidence type="ECO:0000313" key="5">
    <source>
        <dbReference type="Proteomes" id="UP000006882"/>
    </source>
</evidence>
<dbReference type="SUPFAM" id="SSF48403">
    <property type="entry name" value="Ankyrin repeat"/>
    <property type="match status" value="1"/>
</dbReference>
<dbReference type="OrthoDB" id="1147583at2759"/>
<dbReference type="EMBL" id="CM007653">
    <property type="protein sequence ID" value="ONI18762.1"/>
    <property type="molecule type" value="Genomic_DNA"/>
</dbReference>
<evidence type="ECO:0000256" key="2">
    <source>
        <dbReference type="SAM" id="Phobius"/>
    </source>
</evidence>
<keyword evidence="5" id="KW-1185">Reference proteome</keyword>
<keyword evidence="2" id="KW-1133">Transmembrane helix</keyword>
<gene>
    <name evidence="4" type="ORF">PRUPE_3G237500</name>
</gene>
<feature type="transmembrane region" description="Helical" evidence="2">
    <location>
        <begin position="694"/>
        <end position="713"/>
    </location>
</feature>
<keyword evidence="1" id="KW-0040">ANK repeat</keyword>
<dbReference type="PANTHER" id="PTHR24177:SF329">
    <property type="entry name" value="ANKYRIN REPEAT PROTEIN"/>
    <property type="match status" value="1"/>
</dbReference>
<accession>A0A251Q4T0</accession>
<evidence type="ECO:0000256" key="1">
    <source>
        <dbReference type="PROSITE-ProRule" id="PRU00023"/>
    </source>
</evidence>
<evidence type="ECO:0000313" key="4">
    <source>
        <dbReference type="EMBL" id="ONI18762.1"/>
    </source>
</evidence>
<dbReference type="InterPro" id="IPR002110">
    <property type="entry name" value="Ankyrin_rpt"/>
</dbReference>
<dbReference type="InterPro" id="IPR036770">
    <property type="entry name" value="Ankyrin_rpt-contain_sf"/>
</dbReference>
<dbReference type="InterPro" id="IPR026961">
    <property type="entry name" value="PGG_dom"/>
</dbReference>
<dbReference type="Pfam" id="PF14223">
    <property type="entry name" value="Retrotran_gag_2"/>
    <property type="match status" value="1"/>
</dbReference>
<dbReference type="PROSITE" id="PS50088">
    <property type="entry name" value="ANK_REPEAT"/>
    <property type="match status" value="1"/>
</dbReference>
<keyword evidence="2" id="KW-0472">Membrane</keyword>
<dbReference type="Gene3D" id="1.25.40.20">
    <property type="entry name" value="Ankyrin repeat-containing domain"/>
    <property type="match status" value="1"/>
</dbReference>
<dbReference type="Gramene" id="ONI18762">
    <property type="protein sequence ID" value="ONI18762"/>
    <property type="gene ID" value="PRUPE_3G237500"/>
</dbReference>
<dbReference type="GO" id="GO:0016020">
    <property type="term" value="C:membrane"/>
    <property type="evidence" value="ECO:0000318"/>
    <property type="project" value="GO_Central"/>
</dbReference>
<name>A0A251Q4T0_PRUPE</name>
<proteinExistence type="predicted"/>
<dbReference type="SMR" id="A0A251Q4T0"/>
<feature type="transmembrane region" description="Helical" evidence="2">
    <location>
        <begin position="580"/>
        <end position="600"/>
    </location>
</feature>
<dbReference type="PROSITE" id="PS50297">
    <property type="entry name" value="ANK_REP_REGION"/>
    <property type="match status" value="1"/>
</dbReference>
<organism evidence="4 5">
    <name type="scientific">Prunus persica</name>
    <name type="common">Peach</name>
    <name type="synonym">Amygdalus persica</name>
    <dbReference type="NCBI Taxonomy" id="3760"/>
    <lineage>
        <taxon>Eukaryota</taxon>
        <taxon>Viridiplantae</taxon>
        <taxon>Streptophyta</taxon>
        <taxon>Embryophyta</taxon>
        <taxon>Tracheophyta</taxon>
        <taxon>Spermatophyta</taxon>
        <taxon>Magnoliopsida</taxon>
        <taxon>eudicotyledons</taxon>
        <taxon>Gunneridae</taxon>
        <taxon>Pentapetalae</taxon>
        <taxon>rosids</taxon>
        <taxon>fabids</taxon>
        <taxon>Rosales</taxon>
        <taxon>Rosaceae</taxon>
        <taxon>Amygdaloideae</taxon>
        <taxon>Amygdaleae</taxon>
        <taxon>Prunus</taxon>
    </lineage>
</organism>
<dbReference type="Pfam" id="PF12796">
    <property type="entry name" value="Ank_2"/>
    <property type="match status" value="1"/>
</dbReference>
<keyword evidence="2" id="KW-0812">Transmembrane</keyword>
<feature type="transmembrane region" description="Helical" evidence="2">
    <location>
        <begin position="620"/>
        <end position="643"/>
    </location>
</feature>
<dbReference type="AlphaFoldDB" id="A0A251Q4T0"/>
<dbReference type="Pfam" id="PF13962">
    <property type="entry name" value="PGG"/>
    <property type="match status" value="1"/>
</dbReference>
<evidence type="ECO:0000259" key="3">
    <source>
        <dbReference type="Pfam" id="PF13962"/>
    </source>
</evidence>